<feature type="region of interest" description="Disordered" evidence="1">
    <location>
        <begin position="157"/>
        <end position="183"/>
    </location>
</feature>
<evidence type="ECO:0000313" key="3">
    <source>
        <dbReference type="Proteomes" id="UP000235392"/>
    </source>
</evidence>
<feature type="compositionally biased region" description="Polar residues" evidence="1">
    <location>
        <begin position="1"/>
        <end position="36"/>
    </location>
</feature>
<accession>A0A2N5V543</accession>
<evidence type="ECO:0000313" key="2">
    <source>
        <dbReference type="EMBL" id="PLW45121.1"/>
    </source>
</evidence>
<feature type="region of interest" description="Disordered" evidence="1">
    <location>
        <begin position="1"/>
        <end position="135"/>
    </location>
</feature>
<organism evidence="2 3">
    <name type="scientific">Puccinia coronata f. sp. avenae</name>
    <dbReference type="NCBI Taxonomy" id="200324"/>
    <lineage>
        <taxon>Eukaryota</taxon>
        <taxon>Fungi</taxon>
        <taxon>Dikarya</taxon>
        <taxon>Basidiomycota</taxon>
        <taxon>Pucciniomycotina</taxon>
        <taxon>Pucciniomycetes</taxon>
        <taxon>Pucciniales</taxon>
        <taxon>Pucciniaceae</taxon>
        <taxon>Puccinia</taxon>
    </lineage>
</organism>
<evidence type="ECO:0000256" key="1">
    <source>
        <dbReference type="SAM" id="MobiDB-lite"/>
    </source>
</evidence>
<dbReference type="AlphaFoldDB" id="A0A2N5V543"/>
<protein>
    <submittedName>
        <fullName evidence="2">Uncharacterized protein</fullName>
    </submittedName>
</protein>
<gene>
    <name evidence="2" type="ORF">PCASD_04576</name>
</gene>
<sequence>MSAPTRKQSFDNLPSSSNHVIRSGSSSPSIPNQTGKSTKERIDEQIGALKDALTNPFLTSPPASAHNVHAPPDPPIPPHPTKNRLPPPKNQPSSTKNQPPPPHSSQPPLTQFHYTPTPYAASPADTTHYDINHNPQPVSAPYYTATTMASAIPPYLQPQDATWPGQPAIDPRPGGSWVGFGHS</sequence>
<dbReference type="Proteomes" id="UP000235392">
    <property type="component" value="Unassembled WGS sequence"/>
</dbReference>
<name>A0A2N5V543_9BASI</name>
<proteinExistence type="predicted"/>
<dbReference type="EMBL" id="PGCI01000051">
    <property type="protein sequence ID" value="PLW45121.1"/>
    <property type="molecule type" value="Genomic_DNA"/>
</dbReference>
<reference evidence="2 3" key="1">
    <citation type="submission" date="2017-11" db="EMBL/GenBank/DDBJ databases">
        <title>De novo assembly and phasing of dikaryotic genomes from two isolates of Puccinia coronata f. sp. avenae, the causal agent of oat crown rust.</title>
        <authorList>
            <person name="Miller M.E."/>
            <person name="Zhang Y."/>
            <person name="Omidvar V."/>
            <person name="Sperschneider J."/>
            <person name="Schwessinger B."/>
            <person name="Raley C."/>
            <person name="Palmer J.M."/>
            <person name="Garnica D."/>
            <person name="Upadhyaya N."/>
            <person name="Rathjen J."/>
            <person name="Taylor J.M."/>
            <person name="Park R.F."/>
            <person name="Dodds P.N."/>
            <person name="Hirsch C.D."/>
            <person name="Kianian S.F."/>
            <person name="Figueroa M."/>
        </authorList>
    </citation>
    <scope>NUCLEOTIDE SEQUENCE [LARGE SCALE GENOMIC DNA]</scope>
    <source>
        <strain evidence="2">12SD80</strain>
    </source>
</reference>
<feature type="compositionally biased region" description="Pro residues" evidence="1">
    <location>
        <begin position="71"/>
        <end position="90"/>
    </location>
</feature>
<comment type="caution">
    <text evidence="2">The sequence shown here is derived from an EMBL/GenBank/DDBJ whole genome shotgun (WGS) entry which is preliminary data.</text>
</comment>